<comment type="cofactor">
    <cofactor evidence="2">
        <name>heme</name>
        <dbReference type="ChEBI" id="CHEBI:30413"/>
    </cofactor>
</comment>
<dbReference type="SUPFAM" id="SSF48264">
    <property type="entry name" value="Cytochrome P450"/>
    <property type="match status" value="1"/>
</dbReference>
<organism evidence="4 5">
    <name type="scientific">Panicum virgatum</name>
    <name type="common">Blackwell switchgrass</name>
    <dbReference type="NCBI Taxonomy" id="38727"/>
    <lineage>
        <taxon>Eukaryota</taxon>
        <taxon>Viridiplantae</taxon>
        <taxon>Streptophyta</taxon>
        <taxon>Embryophyta</taxon>
        <taxon>Tracheophyta</taxon>
        <taxon>Spermatophyta</taxon>
        <taxon>Magnoliopsida</taxon>
        <taxon>Liliopsida</taxon>
        <taxon>Poales</taxon>
        <taxon>Poaceae</taxon>
        <taxon>PACMAD clade</taxon>
        <taxon>Panicoideae</taxon>
        <taxon>Panicodae</taxon>
        <taxon>Paniceae</taxon>
        <taxon>Panicinae</taxon>
        <taxon>Panicum</taxon>
        <taxon>Panicum sect. Hiantes</taxon>
    </lineage>
</organism>
<dbReference type="PANTHER" id="PTHR47950">
    <property type="entry name" value="CYTOCHROME P450, FAMILY 76, SUBFAMILY C, POLYPEPTIDE 5-RELATED"/>
    <property type="match status" value="1"/>
</dbReference>
<dbReference type="PRINTS" id="PR00463">
    <property type="entry name" value="EP450I"/>
</dbReference>
<accession>A0A8T0NSC4</accession>
<reference evidence="4" key="1">
    <citation type="submission" date="2020-05" db="EMBL/GenBank/DDBJ databases">
        <title>WGS assembly of Panicum virgatum.</title>
        <authorList>
            <person name="Lovell J.T."/>
            <person name="Jenkins J."/>
            <person name="Shu S."/>
            <person name="Juenger T.E."/>
            <person name="Schmutz J."/>
        </authorList>
    </citation>
    <scope>NUCLEOTIDE SEQUENCE</scope>
    <source>
        <strain evidence="4">AP13</strain>
    </source>
</reference>
<keyword evidence="5" id="KW-1185">Reference proteome</keyword>
<dbReference type="InterPro" id="IPR002401">
    <property type="entry name" value="Cyt_P450_E_grp-I"/>
</dbReference>
<dbReference type="EMBL" id="CM029053">
    <property type="protein sequence ID" value="KAG2551738.1"/>
    <property type="molecule type" value="Genomic_DNA"/>
</dbReference>
<dbReference type="GO" id="GO:0020037">
    <property type="term" value="F:heme binding"/>
    <property type="evidence" value="ECO:0007669"/>
    <property type="project" value="InterPro"/>
</dbReference>
<dbReference type="PROSITE" id="PS00086">
    <property type="entry name" value="CYTOCHROME_P450"/>
    <property type="match status" value="1"/>
</dbReference>
<feature type="binding site" description="axial binding residue" evidence="2">
    <location>
        <position position="120"/>
    </location>
    <ligand>
        <name>heme</name>
        <dbReference type="ChEBI" id="CHEBI:30413"/>
    </ligand>
    <ligandPart>
        <name>Fe</name>
        <dbReference type="ChEBI" id="CHEBI:18248"/>
    </ligandPart>
</feature>
<evidence type="ECO:0000256" key="1">
    <source>
        <dbReference type="ARBA" id="ARBA00010617"/>
    </source>
</evidence>
<keyword evidence="3" id="KW-0560">Oxidoreductase</keyword>
<keyword evidence="2 3" id="KW-0408">Iron</keyword>
<dbReference type="InterPro" id="IPR001128">
    <property type="entry name" value="Cyt_P450"/>
</dbReference>
<dbReference type="PANTHER" id="PTHR47950:SF44">
    <property type="entry name" value="CYTOCHROME P450, FAMILY 76, SUBFAMILY C, POLYPEPTIDE 5-RELATED"/>
    <property type="match status" value="1"/>
</dbReference>
<evidence type="ECO:0000256" key="2">
    <source>
        <dbReference type="PIRSR" id="PIRSR602401-1"/>
    </source>
</evidence>
<dbReference type="InterPro" id="IPR036396">
    <property type="entry name" value="Cyt_P450_sf"/>
</dbReference>
<gene>
    <name evidence="4" type="ORF">PVAP13_9KG435901</name>
</gene>
<protein>
    <submittedName>
        <fullName evidence="4">Uncharacterized protein</fullName>
    </submittedName>
</protein>
<dbReference type="AlphaFoldDB" id="A0A8T0NSC4"/>
<dbReference type="GO" id="GO:0005506">
    <property type="term" value="F:iron ion binding"/>
    <property type="evidence" value="ECO:0007669"/>
    <property type="project" value="InterPro"/>
</dbReference>
<dbReference type="Gene3D" id="1.10.630.10">
    <property type="entry name" value="Cytochrome P450"/>
    <property type="match status" value="1"/>
</dbReference>
<keyword evidence="2 3" id="KW-0349">Heme</keyword>
<evidence type="ECO:0000256" key="3">
    <source>
        <dbReference type="RuleBase" id="RU000461"/>
    </source>
</evidence>
<dbReference type="Proteomes" id="UP000823388">
    <property type="component" value="Chromosome 9K"/>
</dbReference>
<dbReference type="PRINTS" id="PR00385">
    <property type="entry name" value="P450"/>
</dbReference>
<dbReference type="GO" id="GO:0016705">
    <property type="term" value="F:oxidoreductase activity, acting on paired donors, with incorporation or reduction of molecular oxygen"/>
    <property type="evidence" value="ECO:0007669"/>
    <property type="project" value="InterPro"/>
</dbReference>
<evidence type="ECO:0000313" key="4">
    <source>
        <dbReference type="EMBL" id="KAG2551738.1"/>
    </source>
</evidence>
<comment type="similarity">
    <text evidence="1 3">Belongs to the cytochrome P450 family.</text>
</comment>
<dbReference type="InterPro" id="IPR017972">
    <property type="entry name" value="Cyt_P450_CS"/>
</dbReference>
<dbReference type="Pfam" id="PF00067">
    <property type="entry name" value="p450"/>
    <property type="match status" value="1"/>
</dbReference>
<sequence>MARARAEIGGALGGKKTIGEDDAASLPYLQAVVKEAMRLHPVAPLLVPHKAVEDGVEVCGSAVPKGCTVFINVWAIMRDPAVWDDPDEFRPERFLGKAAGVDFKGKYFEFLPFGSGRRQCPGLPMAERVAPHLLASLLHAF</sequence>
<dbReference type="GO" id="GO:0004497">
    <property type="term" value="F:monooxygenase activity"/>
    <property type="evidence" value="ECO:0007669"/>
    <property type="project" value="UniProtKB-KW"/>
</dbReference>
<evidence type="ECO:0000313" key="5">
    <source>
        <dbReference type="Proteomes" id="UP000823388"/>
    </source>
</evidence>
<keyword evidence="2 3" id="KW-0479">Metal-binding</keyword>
<keyword evidence="3" id="KW-0503">Monooxygenase</keyword>
<comment type="caution">
    <text evidence="4">The sequence shown here is derived from an EMBL/GenBank/DDBJ whole genome shotgun (WGS) entry which is preliminary data.</text>
</comment>
<proteinExistence type="inferred from homology"/>
<name>A0A8T0NSC4_PANVG</name>